<dbReference type="PANTHER" id="PTHR34611">
    <property type="match status" value="1"/>
</dbReference>
<dbReference type="HOGENOM" id="CLU_1988956_0_0_0"/>
<reference evidence="2" key="1">
    <citation type="submission" date="2014-11" db="EMBL/GenBank/DDBJ databases">
        <authorList>
            <person name="Wibberg D."/>
        </authorList>
    </citation>
    <scope>NUCLEOTIDE SEQUENCE [LARGE SCALE GENOMIC DNA]</scope>
    <source>
        <strain evidence="2">L3</strain>
    </source>
</reference>
<dbReference type="GO" id="GO:0006310">
    <property type="term" value="P:DNA recombination"/>
    <property type="evidence" value="ECO:0007669"/>
    <property type="project" value="TreeGrafter"/>
</dbReference>
<accession>A0A0C7NKB3</accession>
<evidence type="ECO:0000313" key="2">
    <source>
        <dbReference type="Proteomes" id="UP000032809"/>
    </source>
</evidence>
<organism evidence="1 2">
    <name type="scientific">Defluviitoga tunisiensis</name>
    <dbReference type="NCBI Taxonomy" id="1006576"/>
    <lineage>
        <taxon>Bacteria</taxon>
        <taxon>Thermotogati</taxon>
        <taxon>Thermotogota</taxon>
        <taxon>Thermotogae</taxon>
        <taxon>Petrotogales</taxon>
        <taxon>Petrotogaceae</taxon>
        <taxon>Defluviitoga</taxon>
    </lineage>
</organism>
<dbReference type="EMBL" id="LN824141">
    <property type="protein sequence ID" value="CEP78321.1"/>
    <property type="molecule type" value="Genomic_DNA"/>
</dbReference>
<gene>
    <name evidence="1" type="ORF">DTL3_1017</name>
</gene>
<dbReference type="InterPro" id="IPR051699">
    <property type="entry name" value="Rpn/YhgA-like_nuclease"/>
</dbReference>
<keyword evidence="2" id="KW-1185">Reference proteome</keyword>
<sequence>MRSAFEKDIERFYKAFRLIVELINKMQDKEKADEVFEMCIKYLLNVRDDIEIEELERTAKEESVERGELIMSIAEKLREEGIEKGIKKGKIEGKKEIAINVLSQRFGNELTEELTEKIRNADDETINYIGDNLLEITIEELKEILNLK</sequence>
<dbReference type="KEGG" id="dtn:DTL3_1017"/>
<evidence type="ECO:0000313" key="1">
    <source>
        <dbReference type="EMBL" id="CEP78321.1"/>
    </source>
</evidence>
<dbReference type="STRING" id="1006576.DTL3_1017"/>
<name>A0A0C7NKB3_DEFTU</name>
<dbReference type="AlphaFoldDB" id="A0A0C7NKB3"/>
<dbReference type="GO" id="GO:1990238">
    <property type="term" value="F:double-stranded DNA endonuclease activity"/>
    <property type="evidence" value="ECO:0007669"/>
    <property type="project" value="TreeGrafter"/>
</dbReference>
<dbReference type="Proteomes" id="UP000032809">
    <property type="component" value="Chromosome I"/>
</dbReference>
<dbReference type="OrthoDB" id="932587at2"/>
<proteinExistence type="predicted"/>
<evidence type="ECO:0008006" key="3">
    <source>
        <dbReference type="Google" id="ProtNLM"/>
    </source>
</evidence>
<protein>
    <recommendedName>
        <fullName evidence="3">DUF4351 domain-containing protein</fullName>
    </recommendedName>
</protein>
<dbReference type="PANTHER" id="PTHR34611:SF2">
    <property type="entry name" value="INACTIVE RECOMBINATION-PROMOTING NUCLEASE-LIKE PROTEIN RPNE-RELATED"/>
    <property type="match status" value="1"/>
</dbReference>